<dbReference type="EMBL" id="BDGX01000048">
    <property type="protein sequence ID" value="GAV55514.1"/>
    <property type="molecule type" value="Genomic_DNA"/>
</dbReference>
<dbReference type="InterPro" id="IPR035977">
    <property type="entry name" value="Ribosomal_bL36_sp"/>
</dbReference>
<proteinExistence type="inferred from homology"/>
<dbReference type="PROSITE" id="PS00828">
    <property type="entry name" value="RIBOSOMAL_L36"/>
    <property type="match status" value="1"/>
</dbReference>
<dbReference type="InterPro" id="IPR000473">
    <property type="entry name" value="Ribosomal_bL36"/>
</dbReference>
<comment type="subcellular location">
    <subcellularLocation>
        <location evidence="1">Mitochondrion</location>
    </subcellularLocation>
</comment>
<keyword evidence="6 7" id="KW-0687">Ribonucleoprotein</keyword>
<evidence type="ECO:0000256" key="1">
    <source>
        <dbReference type="ARBA" id="ARBA00004173"/>
    </source>
</evidence>
<organism evidence="8 9">
    <name type="scientific">Zygosaccharomyces rouxii</name>
    <dbReference type="NCBI Taxonomy" id="4956"/>
    <lineage>
        <taxon>Eukaryota</taxon>
        <taxon>Fungi</taxon>
        <taxon>Dikarya</taxon>
        <taxon>Ascomycota</taxon>
        <taxon>Saccharomycotina</taxon>
        <taxon>Saccharomycetes</taxon>
        <taxon>Saccharomycetales</taxon>
        <taxon>Saccharomycetaceae</taxon>
        <taxon>Zygosaccharomyces</taxon>
    </lineage>
</organism>
<dbReference type="PANTHER" id="PTHR46909:SF1">
    <property type="entry name" value="LARGE RIBOSOMAL SUBUNIT PROTEIN BL36M"/>
    <property type="match status" value="1"/>
</dbReference>
<dbReference type="SUPFAM" id="SSF57840">
    <property type="entry name" value="Ribosomal protein L36"/>
    <property type="match status" value="1"/>
</dbReference>
<evidence type="ECO:0000256" key="4">
    <source>
        <dbReference type="ARBA" id="ARBA00022980"/>
    </source>
</evidence>
<accession>A0A1Q3AIG8</accession>
<evidence type="ECO:0000313" key="9">
    <source>
        <dbReference type="Proteomes" id="UP000187013"/>
    </source>
</evidence>
<dbReference type="Proteomes" id="UP000187013">
    <property type="component" value="Unassembled WGS sequence"/>
</dbReference>
<dbReference type="AlphaFoldDB" id="A0A1Q3AIG8"/>
<keyword evidence="4 7" id="KW-0689">Ribosomal protein</keyword>
<evidence type="ECO:0000256" key="2">
    <source>
        <dbReference type="ARBA" id="ARBA00007645"/>
    </source>
</evidence>
<evidence type="ECO:0000256" key="6">
    <source>
        <dbReference type="ARBA" id="ARBA00023274"/>
    </source>
</evidence>
<comment type="caution">
    <text evidence="8">The sequence shown here is derived from an EMBL/GenBank/DDBJ whole genome shotgun (WGS) entry which is preliminary data.</text>
</comment>
<dbReference type="GO" id="GO:0005762">
    <property type="term" value="C:mitochondrial large ribosomal subunit"/>
    <property type="evidence" value="ECO:0007669"/>
    <property type="project" value="TreeGrafter"/>
</dbReference>
<dbReference type="OrthoDB" id="10265903at2759"/>
<dbReference type="NCBIfam" id="TIGR01022">
    <property type="entry name" value="rpmJ_bact"/>
    <property type="match status" value="1"/>
</dbReference>
<dbReference type="GO" id="GO:0003735">
    <property type="term" value="F:structural constituent of ribosome"/>
    <property type="evidence" value="ECO:0007669"/>
    <property type="project" value="InterPro"/>
</dbReference>
<evidence type="ECO:0000256" key="3">
    <source>
        <dbReference type="ARBA" id="ARBA00022946"/>
    </source>
</evidence>
<dbReference type="GO" id="GO:0006412">
    <property type="term" value="P:translation"/>
    <property type="evidence" value="ECO:0007669"/>
    <property type="project" value="InterPro"/>
</dbReference>
<evidence type="ECO:0000256" key="7">
    <source>
        <dbReference type="RuleBase" id="RU000570"/>
    </source>
</evidence>
<gene>
    <name evidence="8" type="ORF">ZYGR_0AV01460</name>
</gene>
<protein>
    <recommendedName>
        <fullName evidence="7">Ribosomal protein</fullName>
    </recommendedName>
</protein>
<evidence type="ECO:0000313" key="8">
    <source>
        <dbReference type="EMBL" id="GAV55514.1"/>
    </source>
</evidence>
<reference evidence="8 9" key="1">
    <citation type="submission" date="2016-08" db="EMBL/GenBank/DDBJ databases">
        <title>Draft genome sequence of allopolyploid Zygosaccharomyces rouxii.</title>
        <authorList>
            <person name="Watanabe J."/>
            <person name="Uehara K."/>
            <person name="Mogi Y."/>
            <person name="Tsukioka Y."/>
        </authorList>
    </citation>
    <scope>NUCLEOTIDE SEQUENCE [LARGE SCALE GENOMIC DNA]</scope>
    <source>
        <strain evidence="8 9">NBRC 110957</strain>
    </source>
</reference>
<keyword evidence="3" id="KW-0809">Transit peptide</keyword>
<dbReference type="PANTHER" id="PTHR46909">
    <property type="entry name" value="39S RIBOSOMAL PROTEIN L36, MITOCHONDRIAL"/>
    <property type="match status" value="1"/>
</dbReference>
<dbReference type="HAMAP" id="MF_00251">
    <property type="entry name" value="Ribosomal_bL36"/>
    <property type="match status" value="1"/>
</dbReference>
<dbReference type="InterPro" id="IPR052143">
    <property type="entry name" value="Mitoribosomal_bL36m"/>
</dbReference>
<name>A0A1Q3AIG8_ZYGRO</name>
<comment type="similarity">
    <text evidence="2 7">Belongs to the bacterial ribosomal protein bL36 family.</text>
</comment>
<dbReference type="Pfam" id="PF00444">
    <property type="entry name" value="Ribosomal_L36"/>
    <property type="match status" value="1"/>
</dbReference>
<evidence type="ECO:0000256" key="5">
    <source>
        <dbReference type="ARBA" id="ARBA00023128"/>
    </source>
</evidence>
<keyword evidence="5" id="KW-0496">Mitochondrion</keyword>
<sequence>MFRQAITASLGRCASLAGRATTPSSTLLICRPTAMMTSSLRTPVNMPTLTRGFKVRTSVKKFCSECYIVRRKGRVYVYCKSNKKHKQRQG</sequence>